<feature type="compositionally biased region" description="Basic and acidic residues" evidence="1">
    <location>
        <begin position="446"/>
        <end position="457"/>
    </location>
</feature>
<organism evidence="2 3">
    <name type="scientific">Necator americanus</name>
    <name type="common">Human hookworm</name>
    <dbReference type="NCBI Taxonomy" id="51031"/>
    <lineage>
        <taxon>Eukaryota</taxon>
        <taxon>Metazoa</taxon>
        <taxon>Ecdysozoa</taxon>
        <taxon>Nematoda</taxon>
        <taxon>Chromadorea</taxon>
        <taxon>Rhabditida</taxon>
        <taxon>Rhabditina</taxon>
        <taxon>Rhabditomorpha</taxon>
        <taxon>Strongyloidea</taxon>
        <taxon>Ancylostomatidae</taxon>
        <taxon>Bunostominae</taxon>
        <taxon>Necator</taxon>
    </lineage>
</organism>
<reference evidence="3" key="1">
    <citation type="journal article" date="2014" name="Nat. Genet.">
        <title>Genome of the human hookworm Necator americanus.</title>
        <authorList>
            <person name="Tang Y.T."/>
            <person name="Gao X."/>
            <person name="Rosa B.A."/>
            <person name="Abubucker S."/>
            <person name="Hallsworth-Pepin K."/>
            <person name="Martin J."/>
            <person name="Tyagi R."/>
            <person name="Heizer E."/>
            <person name="Zhang X."/>
            <person name="Bhonagiri-Palsikar V."/>
            <person name="Minx P."/>
            <person name="Warren W.C."/>
            <person name="Wang Q."/>
            <person name="Zhan B."/>
            <person name="Hotez P.J."/>
            <person name="Sternberg P.W."/>
            <person name="Dougall A."/>
            <person name="Gaze S.T."/>
            <person name="Mulvenna J."/>
            <person name="Sotillo J."/>
            <person name="Ranganathan S."/>
            <person name="Rabelo E.M."/>
            <person name="Wilson R.K."/>
            <person name="Felgner P.L."/>
            <person name="Bethony J."/>
            <person name="Hawdon J.M."/>
            <person name="Gasser R.B."/>
            <person name="Loukas A."/>
            <person name="Mitreva M."/>
        </authorList>
    </citation>
    <scope>NUCLEOTIDE SEQUENCE [LARGE SCALE GENOMIC DNA]</scope>
</reference>
<dbReference type="PANTHER" id="PTHR30432">
    <property type="entry name" value="TRANSCRIPTIONAL REGULATOR MODE"/>
    <property type="match status" value="1"/>
</dbReference>
<evidence type="ECO:0000313" key="2">
    <source>
        <dbReference type="EMBL" id="ETN86419.1"/>
    </source>
</evidence>
<dbReference type="PANTHER" id="PTHR30432:SF1">
    <property type="entry name" value="DNA-BINDING TRANSCRIPTIONAL DUAL REGULATOR MODE"/>
    <property type="match status" value="1"/>
</dbReference>
<dbReference type="OrthoDB" id="10689378at2759"/>
<dbReference type="InterPro" id="IPR051815">
    <property type="entry name" value="Molybdate_resp_trans_reg"/>
</dbReference>
<feature type="compositionally biased region" description="Low complexity" evidence="1">
    <location>
        <begin position="586"/>
        <end position="600"/>
    </location>
</feature>
<feature type="region of interest" description="Disordered" evidence="1">
    <location>
        <begin position="490"/>
        <end position="568"/>
    </location>
</feature>
<dbReference type="KEGG" id="nai:NECAME_16321"/>
<dbReference type="InterPro" id="IPR036388">
    <property type="entry name" value="WH-like_DNA-bd_sf"/>
</dbReference>
<dbReference type="AntiFam" id="ANF00095">
    <property type="entry name" value="Shadow ORF (opposite ABC transporters)"/>
</dbReference>
<feature type="region of interest" description="Disordered" evidence="1">
    <location>
        <begin position="580"/>
        <end position="604"/>
    </location>
</feature>
<evidence type="ECO:0000313" key="3">
    <source>
        <dbReference type="Proteomes" id="UP000053676"/>
    </source>
</evidence>
<proteinExistence type="predicted"/>
<dbReference type="SUPFAM" id="SSF46785">
    <property type="entry name" value="Winged helix' DNA-binding domain"/>
    <property type="match status" value="1"/>
</dbReference>
<feature type="compositionally biased region" description="Basic and acidic residues" evidence="1">
    <location>
        <begin position="537"/>
        <end position="568"/>
    </location>
</feature>
<dbReference type="AlphaFoldDB" id="W2TXL2"/>
<keyword evidence="3" id="KW-1185">Reference proteome</keyword>
<name>W2TXL2_NECAM</name>
<dbReference type="InterPro" id="IPR036390">
    <property type="entry name" value="WH_DNA-bd_sf"/>
</dbReference>
<accession>W2TXL2</accession>
<sequence length="832" mass="93557">MGEKIREPRAWHNDGSSTKRAAITVTRDRLCKLRDPDGQENLVPLRKIFLVVPGAFLSPAATPVRVHRRERRCESGAVRRRPGEHPVRPDREAQLAGRRCRRIFCGDIEGCSSDLDRHVAVAVTQRCARNAPLPRAFLRRDERTRRDPPHHARADLKRGIGAGQAQSRRRFDRAASTHDALADIVQAEQFGHAQRGRPLEHVGHGARLQHVSLFDHEHFVGEQRRFVGVVRDDHRHRAYLALQRPQRLLQTAPPRRVERGERFVEQQQLRVPRERARERHALALAERELARQASGERVETEVREPVACAGGVGIDGKRELLRHRHVRKEAVILRHVADLSSLGRQCAEIDCPERDTARVVAFEPGDDAQRERFARARRADDREPARLRLPRHVERERAEPPAHCEGKTQVGVLRRGGGRRDTGEFVAVVHVHRQCRACAAAIDGEHRTDDRNAERRQQERHHRGQALAAEHHVGIHRQRIRVIRDHHGRAEFAERAQPGEREPRADGGPRNGQRDPKETAGGVMAERGGDVVVHGIDGAERRARRDDQEGRRHEGLGEHDAREGVGERAAEQLADAAIRPDEKQQQHAAHAPAPAQAQKPARPDVRFRMRIIQDGTIALGPGKVSLLEAVREHGSISAAARSLNMSYRRAWLLMDELNRALASPATVSEHGGQSGGGSMLTPVGEEIVRLYRSIEARAAAVCEAEIEALVKLLDEAGKTRRAQWVPRDLVPFAYALERAHRIMVDAVHGKHRKVRIGERRGEQALALLHAAVVQDQLASRRLYPPPERVIRTRPATHVDDPAPLERIVGKRALGLRIVVRLRGLLHRVDFGA</sequence>
<feature type="region of interest" description="Disordered" evidence="1">
    <location>
        <begin position="446"/>
        <end position="473"/>
    </location>
</feature>
<protein>
    <submittedName>
        <fullName evidence="2">Transcriptional regulator, LysR family</fullName>
    </submittedName>
</protein>
<dbReference type="Gene3D" id="1.10.10.10">
    <property type="entry name" value="Winged helix-like DNA-binding domain superfamily/Winged helix DNA-binding domain"/>
    <property type="match status" value="1"/>
</dbReference>
<dbReference type="EMBL" id="KI657556">
    <property type="protein sequence ID" value="ETN86419.1"/>
    <property type="molecule type" value="Genomic_DNA"/>
</dbReference>
<dbReference type="Proteomes" id="UP000053676">
    <property type="component" value="Unassembled WGS sequence"/>
</dbReference>
<gene>
    <name evidence="2" type="ORF">NECAME_16321</name>
</gene>
<evidence type="ECO:0000256" key="1">
    <source>
        <dbReference type="SAM" id="MobiDB-lite"/>
    </source>
</evidence>
<dbReference type="AntiFam" id="ANF00142">
    <property type="entry name" value="Shadow ORF (opposite yadG)"/>
</dbReference>
<feature type="compositionally biased region" description="Basic and acidic residues" evidence="1">
    <location>
        <begin position="490"/>
        <end position="518"/>
    </location>
</feature>